<dbReference type="AlphaFoldDB" id="A0AAD4RW63"/>
<organism evidence="2 3">
    <name type="scientific">Papaver atlanticum</name>
    <dbReference type="NCBI Taxonomy" id="357466"/>
    <lineage>
        <taxon>Eukaryota</taxon>
        <taxon>Viridiplantae</taxon>
        <taxon>Streptophyta</taxon>
        <taxon>Embryophyta</taxon>
        <taxon>Tracheophyta</taxon>
        <taxon>Spermatophyta</taxon>
        <taxon>Magnoliopsida</taxon>
        <taxon>Ranunculales</taxon>
        <taxon>Papaveraceae</taxon>
        <taxon>Papaveroideae</taxon>
        <taxon>Papaver</taxon>
    </lineage>
</organism>
<accession>A0AAD4RW63</accession>
<name>A0AAD4RW63_9MAGN</name>
<gene>
    <name evidence="2" type="ORF">MKW98_005125</name>
</gene>
<keyword evidence="1" id="KW-0175">Coiled coil</keyword>
<dbReference type="EMBL" id="JAJJMB010017633">
    <property type="protein sequence ID" value="KAI3836792.1"/>
    <property type="molecule type" value="Genomic_DNA"/>
</dbReference>
<feature type="coiled-coil region" evidence="1">
    <location>
        <begin position="33"/>
        <end position="63"/>
    </location>
</feature>
<reference evidence="2" key="1">
    <citation type="submission" date="2022-04" db="EMBL/GenBank/DDBJ databases">
        <title>A functionally conserved STORR gene fusion in Papaver species that diverged 16.8 million years ago.</title>
        <authorList>
            <person name="Catania T."/>
        </authorList>
    </citation>
    <scope>NUCLEOTIDE SEQUENCE</scope>
    <source>
        <strain evidence="2">S-188037</strain>
    </source>
</reference>
<sequence>MALKNVAKMLSRWFSSGTVSVGGIETKYAVIRYDKLRNLCVRLEQAAEEAKQLNDECNAIFAAKRAFPMDRLIWLGFIINLAHEIGKQVLTISTTTEDIKFKESQLSARLLEKQKLQLSA</sequence>
<dbReference type="Proteomes" id="UP001202328">
    <property type="component" value="Unassembled WGS sequence"/>
</dbReference>
<protein>
    <submittedName>
        <fullName evidence="2">Uncharacterized protein</fullName>
    </submittedName>
</protein>
<keyword evidence="3" id="KW-1185">Reference proteome</keyword>
<comment type="caution">
    <text evidence="2">The sequence shown here is derived from an EMBL/GenBank/DDBJ whole genome shotgun (WGS) entry which is preliminary data.</text>
</comment>
<evidence type="ECO:0000313" key="3">
    <source>
        <dbReference type="Proteomes" id="UP001202328"/>
    </source>
</evidence>
<evidence type="ECO:0000256" key="1">
    <source>
        <dbReference type="SAM" id="Coils"/>
    </source>
</evidence>
<proteinExistence type="predicted"/>
<evidence type="ECO:0000313" key="2">
    <source>
        <dbReference type="EMBL" id="KAI3836792.1"/>
    </source>
</evidence>